<organism evidence="2">
    <name type="scientific">Arion vulgaris</name>
    <dbReference type="NCBI Taxonomy" id="1028688"/>
    <lineage>
        <taxon>Eukaryota</taxon>
        <taxon>Metazoa</taxon>
        <taxon>Spiralia</taxon>
        <taxon>Lophotrochozoa</taxon>
        <taxon>Mollusca</taxon>
        <taxon>Gastropoda</taxon>
        <taxon>Heterobranchia</taxon>
        <taxon>Euthyneura</taxon>
        <taxon>Panpulmonata</taxon>
        <taxon>Eupulmonata</taxon>
        <taxon>Stylommatophora</taxon>
        <taxon>Helicina</taxon>
        <taxon>Arionoidea</taxon>
        <taxon>Arionidae</taxon>
        <taxon>Arion</taxon>
    </lineage>
</organism>
<reference evidence="2" key="1">
    <citation type="submission" date="2014-12" db="EMBL/GenBank/DDBJ databases">
        <title>Insight into the proteome of Arion vulgaris.</title>
        <authorList>
            <person name="Aradska J."/>
            <person name="Bulat T."/>
            <person name="Smidak R."/>
            <person name="Sarate P."/>
            <person name="Gangsoo J."/>
            <person name="Sialana F."/>
            <person name="Bilban M."/>
            <person name="Lubec G."/>
        </authorList>
    </citation>
    <scope>NUCLEOTIDE SEQUENCE</scope>
    <source>
        <tissue evidence="2">Skin</tissue>
    </source>
</reference>
<keyword evidence="1" id="KW-1133">Transmembrane helix</keyword>
<feature type="transmembrane region" description="Helical" evidence="1">
    <location>
        <begin position="46"/>
        <end position="65"/>
    </location>
</feature>
<keyword evidence="1" id="KW-0812">Transmembrane</keyword>
<keyword evidence="1" id="KW-0472">Membrane</keyword>
<proteinExistence type="predicted"/>
<evidence type="ECO:0000313" key="2">
    <source>
        <dbReference type="EMBL" id="CEK66594.1"/>
    </source>
</evidence>
<gene>
    <name evidence="2" type="primary">ORF59423</name>
</gene>
<dbReference type="AlphaFoldDB" id="A0A0B6ZDD0"/>
<protein>
    <submittedName>
        <fullName evidence="2">Uncharacterized protein</fullName>
    </submittedName>
</protein>
<accession>A0A0B6ZDD0</accession>
<evidence type="ECO:0000256" key="1">
    <source>
        <dbReference type="SAM" id="Phobius"/>
    </source>
</evidence>
<name>A0A0B6ZDD0_9EUPU</name>
<feature type="non-terminal residue" evidence="2">
    <location>
        <position position="1"/>
    </location>
</feature>
<dbReference type="EMBL" id="HACG01019729">
    <property type="protein sequence ID" value="CEK66594.1"/>
    <property type="molecule type" value="Transcribed_RNA"/>
</dbReference>
<sequence>KSYINILAETAHIHINILAEKAHIHIPYVDIMVYYNHTHNSPADTMLYYTLTILNLTIIIYYTSLLGSCQKDKHKNCNAHVCLGVINKINIKVAMYEI</sequence>